<name>A0A8H2W0A5_9HELO</name>
<evidence type="ECO:0000256" key="5">
    <source>
        <dbReference type="ARBA" id="ARBA00008276"/>
    </source>
</evidence>
<dbReference type="FunFam" id="3.90.190.20:FF:000031">
    <property type="entry name" value="Folylpolyglutamate synthase"/>
    <property type="match status" value="1"/>
</dbReference>
<comment type="similarity">
    <text evidence="5 17">Belongs to the folylpolyglutamate synthase family.</text>
</comment>
<dbReference type="InterPro" id="IPR036615">
    <property type="entry name" value="Mur_ligase_C_dom_sf"/>
</dbReference>
<dbReference type="GO" id="GO:0005759">
    <property type="term" value="C:mitochondrial matrix"/>
    <property type="evidence" value="ECO:0007669"/>
    <property type="project" value="UniProtKB-SubCell"/>
</dbReference>
<keyword evidence="10 18" id="KW-0547">Nucleotide-binding</keyword>
<dbReference type="OrthoDB" id="5212574at2759"/>
<protein>
    <recommendedName>
        <fullName evidence="17">Folylpolyglutamate synthase</fullName>
        <ecNumber evidence="17">6.3.2.17</ecNumber>
    </recommendedName>
    <alternativeName>
        <fullName evidence="17">Folylpoly-gamma-glutamate synthetase</fullName>
    </alternativeName>
    <alternativeName>
        <fullName evidence="17">Tetrahydrofolylpolyglutamate synthase</fullName>
    </alternativeName>
</protein>
<comment type="caution">
    <text evidence="20">The sequence shown here is derived from an EMBL/GenBank/DDBJ whole genome shotgun (WGS) entry which is preliminary data.</text>
</comment>
<evidence type="ECO:0000256" key="6">
    <source>
        <dbReference type="ARBA" id="ARBA00022490"/>
    </source>
</evidence>
<proteinExistence type="inferred from homology"/>
<keyword evidence="14" id="KW-0496">Mitochondrion</keyword>
<dbReference type="NCBIfam" id="TIGR01499">
    <property type="entry name" value="folC"/>
    <property type="match status" value="1"/>
</dbReference>
<dbReference type="PIRSF" id="PIRSF038895">
    <property type="entry name" value="FPGS"/>
    <property type="match status" value="1"/>
</dbReference>
<dbReference type="Proteomes" id="UP000624404">
    <property type="component" value="Unassembled WGS sequence"/>
</dbReference>
<evidence type="ECO:0000256" key="12">
    <source>
        <dbReference type="ARBA" id="ARBA00022840"/>
    </source>
</evidence>
<dbReference type="PANTHER" id="PTHR11136">
    <property type="entry name" value="FOLYLPOLYGLUTAMATE SYNTHASE-RELATED"/>
    <property type="match status" value="1"/>
</dbReference>
<evidence type="ECO:0000256" key="17">
    <source>
        <dbReference type="PIRNR" id="PIRNR038895"/>
    </source>
</evidence>
<dbReference type="GO" id="GO:0046872">
    <property type="term" value="F:metal ion binding"/>
    <property type="evidence" value="ECO:0007669"/>
    <property type="project" value="UniProtKB-KW"/>
</dbReference>
<dbReference type="InterPro" id="IPR018109">
    <property type="entry name" value="Folylpolyglutamate_synth_CS"/>
</dbReference>
<dbReference type="GO" id="GO:0005743">
    <property type="term" value="C:mitochondrial inner membrane"/>
    <property type="evidence" value="ECO:0007669"/>
    <property type="project" value="UniProtKB-SubCell"/>
</dbReference>
<evidence type="ECO:0000256" key="8">
    <source>
        <dbReference type="ARBA" id="ARBA00022598"/>
    </source>
</evidence>
<keyword evidence="13 19" id="KW-0460">Magnesium</keyword>
<dbReference type="AlphaFoldDB" id="A0A8H2W0A5"/>
<evidence type="ECO:0000256" key="14">
    <source>
        <dbReference type="ARBA" id="ARBA00023128"/>
    </source>
</evidence>
<comment type="subcellular location">
    <subcellularLocation>
        <location evidence="3">Cytoplasm</location>
    </subcellularLocation>
    <subcellularLocation>
        <location evidence="1">Mitochondrion inner membrane</location>
    </subcellularLocation>
    <subcellularLocation>
        <location evidence="2">Mitochondrion matrix</location>
    </subcellularLocation>
</comment>
<evidence type="ECO:0000256" key="18">
    <source>
        <dbReference type="PIRSR" id="PIRSR038895-1"/>
    </source>
</evidence>
<dbReference type="SUPFAM" id="SSF53244">
    <property type="entry name" value="MurD-like peptide ligases, peptide-binding domain"/>
    <property type="match status" value="1"/>
</dbReference>
<keyword evidence="12 18" id="KW-0067">ATP-binding</keyword>
<evidence type="ECO:0000256" key="4">
    <source>
        <dbReference type="ARBA" id="ARBA00005150"/>
    </source>
</evidence>
<evidence type="ECO:0000256" key="1">
    <source>
        <dbReference type="ARBA" id="ARBA00004273"/>
    </source>
</evidence>
<feature type="binding site" evidence="18">
    <location>
        <position position="349"/>
    </location>
    <ligand>
        <name>ATP</name>
        <dbReference type="ChEBI" id="CHEBI:30616"/>
    </ligand>
</feature>
<keyword evidence="7 17" id="KW-0554">One-carbon metabolism</keyword>
<keyword evidence="9 19" id="KW-0479">Metal-binding</keyword>
<dbReference type="Gene3D" id="3.40.1190.10">
    <property type="entry name" value="Mur-like, catalytic domain"/>
    <property type="match status" value="1"/>
</dbReference>
<feature type="binding site" evidence="19">
    <location>
        <position position="133"/>
    </location>
    <ligand>
        <name>Mg(2+)</name>
        <dbReference type="ChEBI" id="CHEBI:18420"/>
        <label>1</label>
    </ligand>
</feature>
<comment type="cofactor">
    <cofactor evidence="17">
        <name>a monovalent cation</name>
        <dbReference type="ChEBI" id="CHEBI:60242"/>
    </cofactor>
    <text evidence="17">A monovalent cation.</text>
</comment>
<dbReference type="EC" id="6.3.2.17" evidence="17"/>
<evidence type="ECO:0000256" key="3">
    <source>
        <dbReference type="ARBA" id="ARBA00004496"/>
    </source>
</evidence>
<feature type="binding site" evidence="19">
    <location>
        <position position="233"/>
    </location>
    <ligand>
        <name>Mg(2+)</name>
        <dbReference type="ChEBI" id="CHEBI:18420"/>
        <label>1</label>
    </ligand>
</feature>
<dbReference type="InterPro" id="IPR001645">
    <property type="entry name" value="Folylpolyglutamate_synth"/>
</dbReference>
<keyword evidence="11" id="KW-0999">Mitochondrion inner membrane</keyword>
<reference evidence="20" key="1">
    <citation type="submission" date="2020-10" db="EMBL/GenBank/DDBJ databases">
        <authorList>
            <person name="Kusch S."/>
        </authorList>
    </citation>
    <scope>NUCLEOTIDE SEQUENCE</scope>
    <source>
        <strain evidence="20">SwB9</strain>
    </source>
</reference>
<keyword evidence="6" id="KW-0963">Cytoplasm</keyword>
<dbReference type="InterPro" id="IPR036565">
    <property type="entry name" value="Mur-like_cat_sf"/>
</dbReference>
<dbReference type="SUPFAM" id="SSF53623">
    <property type="entry name" value="MurD-like peptide ligases, catalytic domain"/>
    <property type="match status" value="1"/>
</dbReference>
<gene>
    <name evidence="20" type="ORF">SCLTRI_LOCUS7870</name>
</gene>
<feature type="binding site" evidence="19">
    <location>
        <position position="205"/>
    </location>
    <ligand>
        <name>Mg(2+)</name>
        <dbReference type="ChEBI" id="CHEBI:18420"/>
        <label>1</label>
    </ligand>
</feature>
<dbReference type="Gene3D" id="3.90.190.20">
    <property type="entry name" value="Mur ligase, C-terminal domain"/>
    <property type="match status" value="1"/>
</dbReference>
<dbReference type="GO" id="GO:0005524">
    <property type="term" value="F:ATP binding"/>
    <property type="evidence" value="ECO:0007669"/>
    <property type="project" value="UniProtKB-KW"/>
</dbReference>
<dbReference type="GO" id="GO:0004326">
    <property type="term" value="F:tetrahydrofolylpolyglutamate synthase activity"/>
    <property type="evidence" value="ECO:0007669"/>
    <property type="project" value="UniProtKB-EC"/>
</dbReference>
<dbReference type="GO" id="GO:0005829">
    <property type="term" value="C:cytosol"/>
    <property type="evidence" value="ECO:0007669"/>
    <property type="project" value="TreeGrafter"/>
</dbReference>
<keyword evidence="21" id="KW-1185">Reference proteome</keyword>
<evidence type="ECO:0000256" key="13">
    <source>
        <dbReference type="ARBA" id="ARBA00022842"/>
    </source>
</evidence>
<comment type="catalytic activity">
    <reaction evidence="16 17">
        <text>(6S)-5,6,7,8-tetrahydrofolyl-(gamma-L-Glu)(n) + L-glutamate + ATP = (6S)-5,6,7,8-tetrahydrofolyl-(gamma-L-Glu)(n+1) + ADP + phosphate + H(+)</text>
        <dbReference type="Rhea" id="RHEA:10580"/>
        <dbReference type="Rhea" id="RHEA-COMP:14738"/>
        <dbReference type="Rhea" id="RHEA-COMP:14740"/>
        <dbReference type="ChEBI" id="CHEBI:15378"/>
        <dbReference type="ChEBI" id="CHEBI:29985"/>
        <dbReference type="ChEBI" id="CHEBI:30616"/>
        <dbReference type="ChEBI" id="CHEBI:43474"/>
        <dbReference type="ChEBI" id="CHEBI:141005"/>
        <dbReference type="ChEBI" id="CHEBI:456216"/>
        <dbReference type="EC" id="6.3.2.17"/>
    </reaction>
</comment>
<dbReference type="PANTHER" id="PTHR11136:SF5">
    <property type="entry name" value="FOLYLPOLYGLUTAMATE SYNTHASE, MITOCHONDRIAL"/>
    <property type="match status" value="1"/>
</dbReference>
<evidence type="ECO:0000256" key="2">
    <source>
        <dbReference type="ARBA" id="ARBA00004305"/>
    </source>
</evidence>
<evidence type="ECO:0000256" key="10">
    <source>
        <dbReference type="ARBA" id="ARBA00022741"/>
    </source>
</evidence>
<keyword evidence="15" id="KW-0472">Membrane</keyword>
<evidence type="ECO:0000256" key="9">
    <source>
        <dbReference type="ARBA" id="ARBA00022723"/>
    </source>
</evidence>
<dbReference type="UniPathway" id="UPA00850"/>
<sequence length="519" mass="58242">MWSSLRRSPFRSLQSISINYRFNKCAPDSRKFIATMAERTYDDAVNALNTLQTPYEVLKKRWEAGIKLDEGANQEMREHLTRIGYTQDDLRRLNIVHVAGTKGKGSTCAYVDSILNRYRESRGFPKKVGLFTSPHLIAVRERIRIDSAPISAPLFAKYFFEVWDRLEAAAASSSKPFEKPVYFRYLNLMSYHVFLQEGVDVAIYEVGVGGEYDSTNIVDQPAVTGISSLGIDHVFTLGETLDKIAWHKAGIQKALVPSFTVQQRPEAMKVLEKRALEKRVESLRIVDLDPRLTIVKIKPAADFQRGNASLAICLAETVLKKLDPQFSTFENFLPQKFVDALEQVIWRGRCETKVDGNITWYLDGAHTADSIVVAAKWFSDEVAKKNGPRVLIFNQQGHREAIGLLEGLHSATKGSVKFDHVIFCTTSIQKENASTKDFVNLSYDPKSISELTMQKAFAEKWRSLDSNPDTAVQVLPSVEDAFEYVRGLSTDDAHAQVLITGSVHLVGRALGSLESRDAL</sequence>
<feature type="binding site" evidence="18">
    <location>
        <position position="363"/>
    </location>
    <ligand>
        <name>ATP</name>
        <dbReference type="ChEBI" id="CHEBI:30616"/>
    </ligand>
</feature>
<evidence type="ECO:0000256" key="11">
    <source>
        <dbReference type="ARBA" id="ARBA00022792"/>
    </source>
</evidence>
<evidence type="ECO:0000313" key="21">
    <source>
        <dbReference type="Proteomes" id="UP000624404"/>
    </source>
</evidence>
<comment type="pathway">
    <text evidence="4 17">Cofactor biosynthesis; tetrahydrofolylpolyglutamate biosynthesis.</text>
</comment>
<comment type="function">
    <text evidence="17">Catalyzes conversion of folates to polyglutamate derivatives allowing concentration of folate compounds in the cell and the intracellular retention of these cofactors, which are important substrates for most of the folate-dependent enzymes that are involved in one-carbon transfer reactions involved in purine, pyrimidine and amino acid synthesis.</text>
</comment>
<evidence type="ECO:0000256" key="16">
    <source>
        <dbReference type="ARBA" id="ARBA00047493"/>
    </source>
</evidence>
<dbReference type="InterPro" id="IPR023600">
    <property type="entry name" value="Folylpolyglutamate_synth_euk"/>
</dbReference>
<evidence type="ECO:0000256" key="7">
    <source>
        <dbReference type="ARBA" id="ARBA00022563"/>
    </source>
</evidence>
<evidence type="ECO:0000256" key="19">
    <source>
        <dbReference type="PIRSR" id="PIRSR038895-2"/>
    </source>
</evidence>
<evidence type="ECO:0000313" key="20">
    <source>
        <dbReference type="EMBL" id="CAD6448078.1"/>
    </source>
</evidence>
<dbReference type="EMBL" id="CAJHIA010000030">
    <property type="protein sequence ID" value="CAD6448078.1"/>
    <property type="molecule type" value="Genomic_DNA"/>
</dbReference>
<keyword evidence="8 17" id="KW-0436">Ligase</keyword>
<dbReference type="FunFam" id="3.40.1190.10:FF:000009">
    <property type="entry name" value="Folylpolyglutamate synthase"/>
    <property type="match status" value="1"/>
</dbReference>
<evidence type="ECO:0000256" key="15">
    <source>
        <dbReference type="ARBA" id="ARBA00023136"/>
    </source>
</evidence>
<dbReference type="PROSITE" id="PS01012">
    <property type="entry name" value="FOLYLPOLYGLU_SYNT_2"/>
    <property type="match status" value="1"/>
</dbReference>
<organism evidence="20 21">
    <name type="scientific">Sclerotinia trifoliorum</name>
    <dbReference type="NCBI Taxonomy" id="28548"/>
    <lineage>
        <taxon>Eukaryota</taxon>
        <taxon>Fungi</taxon>
        <taxon>Dikarya</taxon>
        <taxon>Ascomycota</taxon>
        <taxon>Pezizomycotina</taxon>
        <taxon>Leotiomycetes</taxon>
        <taxon>Helotiales</taxon>
        <taxon>Sclerotiniaceae</taxon>
        <taxon>Sclerotinia</taxon>
    </lineage>
</organism>
<dbReference type="GO" id="GO:0006730">
    <property type="term" value="P:one-carbon metabolic process"/>
    <property type="evidence" value="ECO:0007669"/>
    <property type="project" value="UniProtKB-KW"/>
</dbReference>
<accession>A0A8H2W0A5</accession>